<comment type="caution">
    <text evidence="2">The sequence shown here is derived from an EMBL/GenBank/DDBJ whole genome shotgun (WGS) entry which is preliminary data.</text>
</comment>
<dbReference type="GeneID" id="64635761"/>
<evidence type="ECO:0000313" key="3">
    <source>
        <dbReference type="Proteomes" id="UP000807769"/>
    </source>
</evidence>
<proteinExistence type="predicted"/>
<accession>A0A9P7J9C7</accession>
<dbReference type="RefSeq" id="XP_041189283.1">
    <property type="nucleotide sequence ID" value="XM_041341745.1"/>
</dbReference>
<evidence type="ECO:0000256" key="1">
    <source>
        <dbReference type="SAM" id="Phobius"/>
    </source>
</evidence>
<keyword evidence="1" id="KW-0812">Transmembrane</keyword>
<keyword evidence="3" id="KW-1185">Reference proteome</keyword>
<name>A0A9P7J9C7_9AGAM</name>
<keyword evidence="1" id="KW-0472">Membrane</keyword>
<gene>
    <name evidence="2" type="ORF">BJ212DRAFT_1527127</name>
</gene>
<dbReference type="EMBL" id="JABBWG010000033">
    <property type="protein sequence ID" value="KAG1809569.1"/>
    <property type="molecule type" value="Genomic_DNA"/>
</dbReference>
<dbReference type="Proteomes" id="UP000807769">
    <property type="component" value="Unassembled WGS sequence"/>
</dbReference>
<sequence>MASYAIQAHRRQEFSGLHRGLVVFYLGFSSLFSSNVTITSAVFTVLVVIPDDSGLSDYFVSKNLLNAGAYVSFELGAMLILCRQFCFADQIILRVQHGGQDRESKNNKEYERLLLAAYWDSAVAASNATDNVRGLVMFLRMVKYFWTNGRWFLTSEGGGTLQYCFLGLAHTSHRTLSNIFEKNRKAGLGFFAGFGDRFPSEGLDESFGCPWLVLAKPLSSDF</sequence>
<dbReference type="AlphaFoldDB" id="A0A9P7J9C7"/>
<dbReference type="OrthoDB" id="434972at2759"/>
<evidence type="ECO:0000313" key="2">
    <source>
        <dbReference type="EMBL" id="KAG1809569.1"/>
    </source>
</evidence>
<keyword evidence="1" id="KW-1133">Transmembrane helix</keyword>
<organism evidence="2 3">
    <name type="scientific">Suillus subaureus</name>
    <dbReference type="NCBI Taxonomy" id="48587"/>
    <lineage>
        <taxon>Eukaryota</taxon>
        <taxon>Fungi</taxon>
        <taxon>Dikarya</taxon>
        <taxon>Basidiomycota</taxon>
        <taxon>Agaricomycotina</taxon>
        <taxon>Agaricomycetes</taxon>
        <taxon>Agaricomycetidae</taxon>
        <taxon>Boletales</taxon>
        <taxon>Suillineae</taxon>
        <taxon>Suillaceae</taxon>
        <taxon>Suillus</taxon>
    </lineage>
</organism>
<reference evidence="2" key="1">
    <citation type="journal article" date="2020" name="New Phytol.">
        <title>Comparative genomics reveals dynamic genome evolution in host specialist ectomycorrhizal fungi.</title>
        <authorList>
            <person name="Lofgren L.A."/>
            <person name="Nguyen N.H."/>
            <person name="Vilgalys R."/>
            <person name="Ruytinx J."/>
            <person name="Liao H.L."/>
            <person name="Branco S."/>
            <person name="Kuo A."/>
            <person name="LaButti K."/>
            <person name="Lipzen A."/>
            <person name="Andreopoulos W."/>
            <person name="Pangilinan J."/>
            <person name="Riley R."/>
            <person name="Hundley H."/>
            <person name="Na H."/>
            <person name="Barry K."/>
            <person name="Grigoriev I.V."/>
            <person name="Stajich J.E."/>
            <person name="Kennedy P.G."/>
        </authorList>
    </citation>
    <scope>NUCLEOTIDE SEQUENCE</scope>
    <source>
        <strain evidence="2">MN1</strain>
    </source>
</reference>
<protein>
    <submittedName>
        <fullName evidence="2">Uncharacterized protein</fullName>
    </submittedName>
</protein>
<feature type="transmembrane region" description="Helical" evidence="1">
    <location>
        <begin position="69"/>
        <end position="86"/>
    </location>
</feature>
<feature type="transmembrane region" description="Helical" evidence="1">
    <location>
        <begin position="21"/>
        <end position="49"/>
    </location>
</feature>